<gene>
    <name evidence="2" type="ORF">GZH52_10895</name>
</gene>
<dbReference type="PANTHER" id="PTHR22916:SF3">
    <property type="entry name" value="UDP-GLCNAC:BETAGAL BETA-1,3-N-ACETYLGLUCOSAMINYLTRANSFERASE-LIKE PROTEIN 1"/>
    <property type="match status" value="1"/>
</dbReference>
<organism evidence="2 3">
    <name type="scientific">Crenobacter caeni</name>
    <dbReference type="NCBI Taxonomy" id="2705474"/>
    <lineage>
        <taxon>Bacteria</taxon>
        <taxon>Pseudomonadati</taxon>
        <taxon>Pseudomonadota</taxon>
        <taxon>Betaproteobacteria</taxon>
        <taxon>Neisseriales</taxon>
        <taxon>Neisseriaceae</taxon>
        <taxon>Crenobacter</taxon>
    </lineage>
</organism>
<dbReference type="CDD" id="cd06423">
    <property type="entry name" value="CESA_like"/>
    <property type="match status" value="1"/>
</dbReference>
<dbReference type="AlphaFoldDB" id="A0A6B2KTD9"/>
<dbReference type="Proteomes" id="UP000482578">
    <property type="component" value="Unassembled WGS sequence"/>
</dbReference>
<name>A0A6B2KTD9_9NEIS</name>
<keyword evidence="2" id="KW-0808">Transferase</keyword>
<dbReference type="Pfam" id="PF00535">
    <property type="entry name" value="Glycos_transf_2"/>
    <property type="match status" value="1"/>
</dbReference>
<protein>
    <submittedName>
        <fullName evidence="2">Glycosyltransferase family 2 protein</fullName>
    </submittedName>
</protein>
<sequence>MKSQKNQPLVSILVPCYNHQKYIKTCLESLKNQDYGRIELIIIDDGSTDSSYEIIKTWSINNKNYFENLSHKKTINNGITKTLSTLVNESNGEYIAFCASDDKLDKASITSRLKGFTSDNTAAVFGKAKLINGEDKILSDDAAKKLYGANFKNKSGEQVVKELFFRWSLVGPVTMYRRSAIMKAGGIDTRYIAEDRSLFLRIIKQGDYSYIDEHVAEYRIHNKSITRNISGRLIIPKDIATLHVEQQFKFTGIRHLHLKSNRIDLTLMCKIENGNYLCLIPLLLFRVTRKLLVALYLKTSK</sequence>
<accession>A0A6B2KTD9</accession>
<dbReference type="RefSeq" id="WP_163316491.1">
    <property type="nucleotide sequence ID" value="NZ_JAAGAA010000009.1"/>
</dbReference>
<proteinExistence type="predicted"/>
<evidence type="ECO:0000313" key="3">
    <source>
        <dbReference type="Proteomes" id="UP000482578"/>
    </source>
</evidence>
<dbReference type="PANTHER" id="PTHR22916">
    <property type="entry name" value="GLYCOSYLTRANSFERASE"/>
    <property type="match status" value="1"/>
</dbReference>
<feature type="domain" description="Glycosyltransferase 2-like" evidence="1">
    <location>
        <begin position="11"/>
        <end position="180"/>
    </location>
</feature>
<reference evidence="2 3" key="1">
    <citation type="submission" date="2020-02" db="EMBL/GenBank/DDBJ databases">
        <authorList>
            <person name="Yang Z."/>
        </authorList>
    </citation>
    <scope>NUCLEOTIDE SEQUENCE [LARGE SCALE GENOMIC DNA]</scope>
    <source>
        <strain evidence="2 3">HX-7-9</strain>
    </source>
</reference>
<dbReference type="InterPro" id="IPR029044">
    <property type="entry name" value="Nucleotide-diphossugar_trans"/>
</dbReference>
<dbReference type="GO" id="GO:0016758">
    <property type="term" value="F:hexosyltransferase activity"/>
    <property type="evidence" value="ECO:0007669"/>
    <property type="project" value="UniProtKB-ARBA"/>
</dbReference>
<evidence type="ECO:0000259" key="1">
    <source>
        <dbReference type="Pfam" id="PF00535"/>
    </source>
</evidence>
<dbReference type="InterPro" id="IPR001173">
    <property type="entry name" value="Glyco_trans_2-like"/>
</dbReference>
<dbReference type="SUPFAM" id="SSF53448">
    <property type="entry name" value="Nucleotide-diphospho-sugar transferases"/>
    <property type="match status" value="1"/>
</dbReference>
<evidence type="ECO:0000313" key="2">
    <source>
        <dbReference type="EMBL" id="NDV13293.1"/>
    </source>
</evidence>
<dbReference type="Gene3D" id="3.90.550.10">
    <property type="entry name" value="Spore Coat Polysaccharide Biosynthesis Protein SpsA, Chain A"/>
    <property type="match status" value="1"/>
</dbReference>
<comment type="caution">
    <text evidence="2">The sequence shown here is derived from an EMBL/GenBank/DDBJ whole genome shotgun (WGS) entry which is preliminary data.</text>
</comment>
<keyword evidence="3" id="KW-1185">Reference proteome</keyword>
<dbReference type="EMBL" id="JAAGAA010000009">
    <property type="protein sequence ID" value="NDV13293.1"/>
    <property type="molecule type" value="Genomic_DNA"/>
</dbReference>